<name>A0ABR9WBH1_9BACT</name>
<dbReference type="PANTHER" id="PTHR43092:SF6">
    <property type="entry name" value="BLR1280 PROTEIN"/>
    <property type="match status" value="1"/>
</dbReference>
<protein>
    <submittedName>
        <fullName evidence="3">Aminotransferase class V-fold PLP-dependent enzyme</fullName>
    </submittedName>
</protein>
<reference evidence="4" key="1">
    <citation type="submission" date="2023-07" db="EMBL/GenBank/DDBJ databases">
        <title>Dyadobacter sp. nov 'subterranea' isolated from contaminted grondwater.</title>
        <authorList>
            <person name="Szabo I."/>
            <person name="Al-Omari J."/>
            <person name="Szerdahelyi S.G."/>
            <person name="Rado J."/>
        </authorList>
    </citation>
    <scope>NUCLEOTIDE SEQUENCE [LARGE SCALE GENOMIC DNA]</scope>
    <source>
        <strain evidence="4">UP-52</strain>
    </source>
</reference>
<keyword evidence="3" id="KW-0808">Transferase</keyword>
<keyword evidence="4" id="KW-1185">Reference proteome</keyword>
<evidence type="ECO:0000259" key="2">
    <source>
        <dbReference type="Pfam" id="PF00266"/>
    </source>
</evidence>
<organism evidence="3 4">
    <name type="scientific">Dyadobacter subterraneus</name>
    <dbReference type="NCBI Taxonomy" id="2773304"/>
    <lineage>
        <taxon>Bacteria</taxon>
        <taxon>Pseudomonadati</taxon>
        <taxon>Bacteroidota</taxon>
        <taxon>Cytophagia</taxon>
        <taxon>Cytophagales</taxon>
        <taxon>Spirosomataceae</taxon>
        <taxon>Dyadobacter</taxon>
    </lineage>
</organism>
<evidence type="ECO:0000256" key="1">
    <source>
        <dbReference type="ARBA" id="ARBA00022898"/>
    </source>
</evidence>
<keyword evidence="3" id="KW-0032">Aminotransferase</keyword>
<evidence type="ECO:0000313" key="4">
    <source>
        <dbReference type="Proteomes" id="UP000634134"/>
    </source>
</evidence>
<gene>
    <name evidence="3" type="ORF">IEE83_07410</name>
</gene>
<dbReference type="InterPro" id="IPR006311">
    <property type="entry name" value="TAT_signal"/>
</dbReference>
<comment type="caution">
    <text evidence="3">The sequence shown here is derived from an EMBL/GenBank/DDBJ whole genome shotgun (WGS) entry which is preliminary data.</text>
</comment>
<keyword evidence="1" id="KW-0663">Pyridoxal phosphate</keyword>
<dbReference type="Gene3D" id="3.40.640.10">
    <property type="entry name" value="Type I PLP-dependent aspartate aminotransferase-like (Major domain)"/>
    <property type="match status" value="1"/>
</dbReference>
<accession>A0ABR9WBH1</accession>
<feature type="domain" description="Aminotransferase class V" evidence="2">
    <location>
        <begin position="100"/>
        <end position="396"/>
    </location>
</feature>
<dbReference type="Proteomes" id="UP000634134">
    <property type="component" value="Unassembled WGS sequence"/>
</dbReference>
<dbReference type="InterPro" id="IPR015421">
    <property type="entry name" value="PyrdxlP-dep_Trfase_major"/>
</dbReference>
<evidence type="ECO:0000313" key="3">
    <source>
        <dbReference type="EMBL" id="MBE9461706.1"/>
    </source>
</evidence>
<dbReference type="PROSITE" id="PS51318">
    <property type="entry name" value="TAT"/>
    <property type="match status" value="1"/>
</dbReference>
<dbReference type="EMBL" id="JACYGY010000001">
    <property type="protein sequence ID" value="MBE9461706.1"/>
    <property type="molecule type" value="Genomic_DNA"/>
</dbReference>
<dbReference type="Pfam" id="PF00266">
    <property type="entry name" value="Aminotran_5"/>
    <property type="match status" value="1"/>
</dbReference>
<dbReference type="RefSeq" id="WP_194119968.1">
    <property type="nucleotide sequence ID" value="NZ_JACYGY010000001.1"/>
</dbReference>
<dbReference type="Gene3D" id="3.90.1150.10">
    <property type="entry name" value="Aspartate Aminotransferase, domain 1"/>
    <property type="match status" value="1"/>
</dbReference>
<dbReference type="InterPro" id="IPR015422">
    <property type="entry name" value="PyrdxlP-dep_Trfase_small"/>
</dbReference>
<dbReference type="InterPro" id="IPR000192">
    <property type="entry name" value="Aminotrans_V_dom"/>
</dbReference>
<dbReference type="GO" id="GO:0008483">
    <property type="term" value="F:transaminase activity"/>
    <property type="evidence" value="ECO:0007669"/>
    <property type="project" value="UniProtKB-KW"/>
</dbReference>
<dbReference type="SUPFAM" id="SSF53383">
    <property type="entry name" value="PLP-dependent transferases"/>
    <property type="match status" value="1"/>
</dbReference>
<dbReference type="PANTHER" id="PTHR43092">
    <property type="entry name" value="L-CYSTEINE DESULFHYDRASE"/>
    <property type="match status" value="1"/>
</dbReference>
<dbReference type="InterPro" id="IPR015424">
    <property type="entry name" value="PyrdxlP-dep_Trfase"/>
</dbReference>
<sequence>MKFKSTSQNARRNFLKNLGTGSLAALSIPAIWNPEPVVAMPVHHSSMLPDEKFWTQIKKQFAIPPNLIMMNAANLCPAPFSVNEKVTGIMSGLSKDVSFQYRKQFTEGRKNSIAALAEYTGVGADEIGITRNTSESNNIIVNGLDLKTGDEIILWDQNHPSNGIAWEERAKRYGFKVKKVTVPENPKSQEELVKPFREAITPQTKLIAFSHISNTSGIALPAKLLCELAGTKNILSFVDGAQSLGSTDLDLKSMGCDFYTGSTHKWFMGPLENGILYIKKDKMPQLWPNIISVGWKDSSNTVDEKYCALGQRNEATLAGLIETVNFHKTIGKANVANRVVQLNDYLKEQIRTKIPAITFLTPISPELSGGITNINLPGKKPAEISQKLYDLHGIATAPTGGIRIAPHIYNSLSDIDKLVSALQTLAV</sequence>
<proteinExistence type="predicted"/>